<reference evidence="2 3" key="1">
    <citation type="submission" date="2017-08" db="EMBL/GenBank/DDBJ databases">
        <title>Infants hospitalized years apart are colonized by the same room-sourced microbial strains.</title>
        <authorList>
            <person name="Brooks B."/>
            <person name="Olm M.R."/>
            <person name="Firek B.A."/>
            <person name="Baker R."/>
            <person name="Thomas B.C."/>
            <person name="Morowitz M.J."/>
            <person name="Banfield J.F."/>
        </authorList>
    </citation>
    <scope>NUCLEOTIDE SEQUENCE [LARGE SCALE GENOMIC DNA]</scope>
    <source>
        <strain evidence="2">S2_003_000_R2_4</strain>
    </source>
</reference>
<comment type="caution">
    <text evidence="2">The sequence shown here is derived from an EMBL/GenBank/DDBJ whole genome shotgun (WGS) entry which is preliminary data.</text>
</comment>
<dbReference type="RefSeq" id="WP_304275396.1">
    <property type="nucleotide sequence ID" value="NZ_QFQZ01000012.1"/>
</dbReference>
<proteinExistence type="predicted"/>
<dbReference type="Pfam" id="PF18899">
    <property type="entry name" value="DUF5655"/>
    <property type="match status" value="1"/>
</dbReference>
<dbReference type="AlphaFoldDB" id="A0A2W5VKJ6"/>
<accession>A0A2W5VKJ6</accession>
<evidence type="ECO:0000259" key="1">
    <source>
        <dbReference type="Pfam" id="PF18899"/>
    </source>
</evidence>
<organism evidence="2 3">
    <name type="scientific">Caulobacter segnis</name>
    <dbReference type="NCBI Taxonomy" id="88688"/>
    <lineage>
        <taxon>Bacteria</taxon>
        <taxon>Pseudomonadati</taxon>
        <taxon>Pseudomonadota</taxon>
        <taxon>Alphaproteobacteria</taxon>
        <taxon>Caulobacterales</taxon>
        <taxon>Caulobacteraceae</taxon>
        <taxon>Caulobacter</taxon>
    </lineage>
</organism>
<protein>
    <submittedName>
        <fullName evidence="2">DUF4287 domain-containing protein</fullName>
    </submittedName>
</protein>
<dbReference type="Pfam" id="PF14117">
    <property type="entry name" value="DUF4287"/>
    <property type="match status" value="1"/>
</dbReference>
<gene>
    <name evidence="2" type="ORF">DI526_06005</name>
</gene>
<feature type="domain" description="DUF5655" evidence="1">
    <location>
        <begin position="93"/>
        <end position="191"/>
    </location>
</feature>
<evidence type="ECO:0000313" key="3">
    <source>
        <dbReference type="Proteomes" id="UP000249393"/>
    </source>
</evidence>
<dbReference type="EMBL" id="QFQZ01000012">
    <property type="protein sequence ID" value="PZR35845.1"/>
    <property type="molecule type" value="Genomic_DNA"/>
</dbReference>
<dbReference type="Proteomes" id="UP000249393">
    <property type="component" value="Unassembled WGS sequence"/>
</dbReference>
<dbReference type="InterPro" id="IPR043714">
    <property type="entry name" value="DUF5655"/>
</dbReference>
<evidence type="ECO:0000313" key="2">
    <source>
        <dbReference type="EMBL" id="PZR35845.1"/>
    </source>
</evidence>
<dbReference type="InterPro" id="IPR025629">
    <property type="entry name" value="DUF4287"/>
</dbReference>
<sequence length="193" mass="21134">MDTKPQGLTEQQQKWFASLRANLERETGKTLDQWVEIVRRECKETKPRARAEWLKAAYGLGQNRAASIFAVAYPESGGWDDAAGLRAALWRDPDQVAILAAVEAAVADFPGLVTGQRKGYTAWSHKAQFAALKPLKGGQAVLGLALTPDASPRLAEPRNEGWSERLKAKLTLASPADVDAQLEALLKLAWDRS</sequence>
<name>A0A2W5VKJ6_9CAUL</name>